<feature type="signal peptide" evidence="2">
    <location>
        <begin position="1"/>
        <end position="17"/>
    </location>
</feature>
<gene>
    <name evidence="3" type="ORF">O9K51_08128</name>
</gene>
<sequence length="157" mass="17379">MKHFAAAAVLLASLAAADKCKPATYRCEPNKPAWDVCNTAGDWVFVGRCPPGTECRFNEEHGSPYCLPRHYIVIDGKCKPATYRCEANKRAWDVCNTSGDWVFAGRCPPGTVCMFNKQNGSPYCLPRRGIIENSEDNEDIQKNEAVQDSEGDEDGEL</sequence>
<evidence type="ECO:0000313" key="3">
    <source>
        <dbReference type="EMBL" id="KAJ6440237.1"/>
    </source>
</evidence>
<protein>
    <submittedName>
        <fullName evidence="3">DNA damage response protein</fullName>
    </submittedName>
</protein>
<keyword evidence="4" id="KW-1185">Reference proteome</keyword>
<feature type="region of interest" description="Disordered" evidence="1">
    <location>
        <begin position="134"/>
        <end position="157"/>
    </location>
</feature>
<feature type="chain" id="PRO_5044253335" evidence="2">
    <location>
        <begin position="18"/>
        <end position="157"/>
    </location>
</feature>
<dbReference type="Proteomes" id="UP001163105">
    <property type="component" value="Unassembled WGS sequence"/>
</dbReference>
<comment type="caution">
    <text evidence="3">The sequence shown here is derived from an EMBL/GenBank/DDBJ whole genome shotgun (WGS) entry which is preliminary data.</text>
</comment>
<evidence type="ECO:0000256" key="2">
    <source>
        <dbReference type="SAM" id="SignalP"/>
    </source>
</evidence>
<evidence type="ECO:0000256" key="1">
    <source>
        <dbReference type="SAM" id="MobiDB-lite"/>
    </source>
</evidence>
<reference evidence="3" key="1">
    <citation type="submission" date="2023-01" db="EMBL/GenBank/DDBJ databases">
        <title>The growth and conidiation of Purpureocillium lavendulum are regulated by nitrogen source and histone H3K14 acetylation.</title>
        <authorList>
            <person name="Tang P."/>
            <person name="Han J."/>
            <person name="Zhang C."/>
            <person name="Tang P."/>
            <person name="Qi F."/>
            <person name="Zhang K."/>
            <person name="Liang L."/>
        </authorList>
    </citation>
    <scope>NUCLEOTIDE SEQUENCE</scope>
    <source>
        <strain evidence="3">YMF1.00683</strain>
    </source>
</reference>
<name>A0AB34FPC8_9HYPO</name>
<keyword evidence="2" id="KW-0732">Signal</keyword>
<proteinExistence type="predicted"/>
<dbReference type="AlphaFoldDB" id="A0AB34FPC8"/>
<evidence type="ECO:0000313" key="4">
    <source>
        <dbReference type="Proteomes" id="UP001163105"/>
    </source>
</evidence>
<feature type="compositionally biased region" description="Acidic residues" evidence="1">
    <location>
        <begin position="147"/>
        <end position="157"/>
    </location>
</feature>
<organism evidence="3 4">
    <name type="scientific">Purpureocillium lavendulum</name>
    <dbReference type="NCBI Taxonomy" id="1247861"/>
    <lineage>
        <taxon>Eukaryota</taxon>
        <taxon>Fungi</taxon>
        <taxon>Dikarya</taxon>
        <taxon>Ascomycota</taxon>
        <taxon>Pezizomycotina</taxon>
        <taxon>Sordariomycetes</taxon>
        <taxon>Hypocreomycetidae</taxon>
        <taxon>Hypocreales</taxon>
        <taxon>Ophiocordycipitaceae</taxon>
        <taxon>Purpureocillium</taxon>
    </lineage>
</organism>
<accession>A0AB34FPC8</accession>
<dbReference type="EMBL" id="JAQHRD010000006">
    <property type="protein sequence ID" value="KAJ6440237.1"/>
    <property type="molecule type" value="Genomic_DNA"/>
</dbReference>